<organism evidence="1 2">
    <name type="scientific">Heterodera schachtii</name>
    <name type="common">Sugarbeet cyst nematode worm</name>
    <name type="synonym">Tylenchus schachtii</name>
    <dbReference type="NCBI Taxonomy" id="97005"/>
    <lineage>
        <taxon>Eukaryota</taxon>
        <taxon>Metazoa</taxon>
        <taxon>Ecdysozoa</taxon>
        <taxon>Nematoda</taxon>
        <taxon>Chromadorea</taxon>
        <taxon>Rhabditida</taxon>
        <taxon>Tylenchina</taxon>
        <taxon>Tylenchomorpha</taxon>
        <taxon>Tylenchoidea</taxon>
        <taxon>Heteroderidae</taxon>
        <taxon>Heteroderinae</taxon>
        <taxon>Heterodera</taxon>
    </lineage>
</organism>
<dbReference type="EMBL" id="JBICCN010000248">
    <property type="protein sequence ID" value="KAL3083814.1"/>
    <property type="molecule type" value="Genomic_DNA"/>
</dbReference>
<evidence type="ECO:0000313" key="2">
    <source>
        <dbReference type="Proteomes" id="UP001620645"/>
    </source>
</evidence>
<dbReference type="AlphaFoldDB" id="A0ABD2IV33"/>
<comment type="caution">
    <text evidence="1">The sequence shown here is derived from an EMBL/GenBank/DDBJ whole genome shotgun (WGS) entry which is preliminary data.</text>
</comment>
<dbReference type="Proteomes" id="UP001620645">
    <property type="component" value="Unassembled WGS sequence"/>
</dbReference>
<gene>
    <name evidence="1" type="ORF">niasHS_008159</name>
</gene>
<evidence type="ECO:0000313" key="1">
    <source>
        <dbReference type="EMBL" id="KAL3083814.1"/>
    </source>
</evidence>
<proteinExistence type="predicted"/>
<name>A0ABD2IV33_HETSC</name>
<keyword evidence="2" id="KW-1185">Reference proteome</keyword>
<sequence length="148" mass="16487">MPMDDAMRQIVEAYKQLFERKKKNFKFNPFSKKLPPQVNFVNKENCANVIAWSAIHVKAVGKNHLAKENLQKVKNCLIENTPLAVDFPPPIVQELPQSSHYQSINPSNSFNSSTAVDDEEGEEDEVGCCSGCFGGLCCFDCSSSSTEH</sequence>
<accession>A0ABD2IV33</accession>
<protein>
    <submittedName>
        <fullName evidence="1">Uncharacterized protein</fullName>
    </submittedName>
</protein>
<reference evidence="1 2" key="1">
    <citation type="submission" date="2024-10" db="EMBL/GenBank/DDBJ databases">
        <authorList>
            <person name="Kim D."/>
        </authorList>
    </citation>
    <scope>NUCLEOTIDE SEQUENCE [LARGE SCALE GENOMIC DNA]</scope>
    <source>
        <strain evidence="1">Taebaek</strain>
    </source>
</reference>